<dbReference type="OrthoDB" id="6617004at2759"/>
<accession>A0A9P0KIV2</accession>
<sequence length="168" mass="19341">MKILKSISMRNWKCSFWKKYIYSSSWIVHIGQVFNSKMNKLEIIDCMLQVAQENIRKEILEAEFVADMADETTDVANCYQMTTVFRYILPNGRSVECFWNFVTPSDHDAVSLSECVKTNSIKVLDKPEKLIAQSYDGASVMSGRHGGVQALIQRDYIYAYFIHVMPTS</sequence>
<protein>
    <recommendedName>
        <fullName evidence="3">DUF4371 domain-containing protein</fullName>
    </recommendedName>
</protein>
<dbReference type="PANTHER" id="PTHR45749:SF28">
    <property type="entry name" value="ZINC FINGER MYM-TYPE PROTEIN 1-LIKE-RELATED"/>
    <property type="match status" value="1"/>
</dbReference>
<dbReference type="Proteomes" id="UP001152888">
    <property type="component" value="Unassembled WGS sequence"/>
</dbReference>
<dbReference type="EMBL" id="CAKOFQ010006851">
    <property type="protein sequence ID" value="CAH1976834.1"/>
    <property type="molecule type" value="Genomic_DNA"/>
</dbReference>
<evidence type="ECO:0000313" key="1">
    <source>
        <dbReference type="EMBL" id="CAH1976834.1"/>
    </source>
</evidence>
<reference evidence="1" key="1">
    <citation type="submission" date="2022-03" db="EMBL/GenBank/DDBJ databases">
        <authorList>
            <person name="Sayadi A."/>
        </authorList>
    </citation>
    <scope>NUCLEOTIDE SEQUENCE</scope>
</reference>
<gene>
    <name evidence="1" type="ORF">ACAOBT_LOCUS12342</name>
</gene>
<dbReference type="AlphaFoldDB" id="A0A9P0KIV2"/>
<name>A0A9P0KIV2_ACAOB</name>
<organism evidence="1 2">
    <name type="scientific">Acanthoscelides obtectus</name>
    <name type="common">Bean weevil</name>
    <name type="synonym">Bruchus obtectus</name>
    <dbReference type="NCBI Taxonomy" id="200917"/>
    <lineage>
        <taxon>Eukaryota</taxon>
        <taxon>Metazoa</taxon>
        <taxon>Ecdysozoa</taxon>
        <taxon>Arthropoda</taxon>
        <taxon>Hexapoda</taxon>
        <taxon>Insecta</taxon>
        <taxon>Pterygota</taxon>
        <taxon>Neoptera</taxon>
        <taxon>Endopterygota</taxon>
        <taxon>Coleoptera</taxon>
        <taxon>Polyphaga</taxon>
        <taxon>Cucujiformia</taxon>
        <taxon>Chrysomeloidea</taxon>
        <taxon>Chrysomelidae</taxon>
        <taxon>Bruchinae</taxon>
        <taxon>Bruchini</taxon>
        <taxon>Acanthoscelides</taxon>
    </lineage>
</organism>
<comment type="caution">
    <text evidence="1">The sequence shown here is derived from an EMBL/GenBank/DDBJ whole genome shotgun (WGS) entry which is preliminary data.</text>
</comment>
<evidence type="ECO:0000313" key="2">
    <source>
        <dbReference type="Proteomes" id="UP001152888"/>
    </source>
</evidence>
<dbReference type="PANTHER" id="PTHR45749">
    <property type="match status" value="1"/>
</dbReference>
<proteinExistence type="predicted"/>
<keyword evidence="2" id="KW-1185">Reference proteome</keyword>
<evidence type="ECO:0008006" key="3">
    <source>
        <dbReference type="Google" id="ProtNLM"/>
    </source>
</evidence>